<feature type="transmembrane region" description="Helical" evidence="7">
    <location>
        <begin position="5"/>
        <end position="25"/>
    </location>
</feature>
<evidence type="ECO:0000256" key="4">
    <source>
        <dbReference type="ARBA" id="ARBA00022692"/>
    </source>
</evidence>
<evidence type="ECO:0000256" key="7">
    <source>
        <dbReference type="SAM" id="Phobius"/>
    </source>
</evidence>
<feature type="transmembrane region" description="Helical" evidence="7">
    <location>
        <begin position="95"/>
        <end position="121"/>
    </location>
</feature>
<dbReference type="PANTHER" id="PTHR23517">
    <property type="entry name" value="RESISTANCE PROTEIN MDTM, PUTATIVE-RELATED-RELATED"/>
    <property type="match status" value="1"/>
</dbReference>
<dbReference type="InterPro" id="IPR036259">
    <property type="entry name" value="MFS_trans_sf"/>
</dbReference>
<keyword evidence="4 7" id="KW-0812">Transmembrane</keyword>
<comment type="caution">
    <text evidence="9">The sequence shown here is derived from an EMBL/GenBank/DDBJ whole genome shotgun (WGS) entry which is preliminary data.</text>
</comment>
<feature type="transmembrane region" description="Helical" evidence="7">
    <location>
        <begin position="356"/>
        <end position="379"/>
    </location>
</feature>
<keyword evidence="2" id="KW-0813">Transport</keyword>
<dbReference type="PANTHER" id="PTHR23517:SF10">
    <property type="entry name" value="MAJOR FACILITATOR SUPERFAMILY (MFS) PROFILE DOMAIN-CONTAINING PROTEIN"/>
    <property type="match status" value="1"/>
</dbReference>
<dbReference type="Proteomes" id="UP001218246">
    <property type="component" value="Unassembled WGS sequence"/>
</dbReference>
<name>A0ABT6H2M6_9BACI</name>
<dbReference type="Pfam" id="PF07690">
    <property type="entry name" value="MFS_1"/>
    <property type="match status" value="1"/>
</dbReference>
<dbReference type="EMBL" id="JARULN010000003">
    <property type="protein sequence ID" value="MDG5753508.1"/>
    <property type="molecule type" value="Genomic_DNA"/>
</dbReference>
<dbReference type="InterPro" id="IPR020846">
    <property type="entry name" value="MFS_dom"/>
</dbReference>
<keyword evidence="6 7" id="KW-0472">Membrane</keyword>
<sequence length="394" mass="43251">MPRKVWLLVIAMVINVTGASFLWPFNTIYIHNHLGKSLSVAGMALLINSLAGVVGNLVGGIMFDKMGGYTSILSGILITLSAVTGLVFFHDWPLYVVWLGIIGLGAGMVFPSMYAMVGAVWPEGGRRAFNAMYIGQNVGVAVGSALGGLVASFRIDYIFLANLTLYFVFFMIALISFKDMQINVDKVETKVEKASWKLTPSLQALLVMCIAYAICWIAYVQWQVTISAHMQDLDISLRAYSLLWTVNGALIVLAQPVVTAFIRRFNRSLKQQILIGTSIFIVSFLVVGQAEQFSMFMTGMLILTIGEMFVWPAVPTIANELAPEGKIGFYQGVVNSAATGGRMLGPWMGGLIVDLYNIQVLFMVLMAMLLIAMVATSLYDYKLKEKQTKEKIAV</sequence>
<proteinExistence type="predicted"/>
<comment type="subcellular location">
    <subcellularLocation>
        <location evidence="1">Cell membrane</location>
        <topology evidence="1">Multi-pass membrane protein</topology>
    </subcellularLocation>
</comment>
<evidence type="ECO:0000256" key="3">
    <source>
        <dbReference type="ARBA" id="ARBA00022475"/>
    </source>
</evidence>
<organism evidence="9 10">
    <name type="scientific">Ectobacillus antri</name>
    <dbReference type="NCBI Taxonomy" id="2486280"/>
    <lineage>
        <taxon>Bacteria</taxon>
        <taxon>Bacillati</taxon>
        <taxon>Bacillota</taxon>
        <taxon>Bacilli</taxon>
        <taxon>Bacillales</taxon>
        <taxon>Bacillaceae</taxon>
        <taxon>Ectobacillus</taxon>
    </lineage>
</organism>
<feature type="transmembrane region" description="Helical" evidence="7">
    <location>
        <begin position="133"/>
        <end position="151"/>
    </location>
</feature>
<keyword evidence="10" id="KW-1185">Reference proteome</keyword>
<dbReference type="Gene3D" id="1.20.1250.20">
    <property type="entry name" value="MFS general substrate transporter like domains"/>
    <property type="match status" value="2"/>
</dbReference>
<protein>
    <submittedName>
        <fullName evidence="9">MFS transporter</fullName>
    </submittedName>
</protein>
<feature type="transmembrane region" description="Helical" evidence="7">
    <location>
        <begin position="37"/>
        <end position="58"/>
    </location>
</feature>
<feature type="transmembrane region" description="Helical" evidence="7">
    <location>
        <begin position="198"/>
        <end position="219"/>
    </location>
</feature>
<evidence type="ECO:0000256" key="1">
    <source>
        <dbReference type="ARBA" id="ARBA00004651"/>
    </source>
</evidence>
<dbReference type="CDD" id="cd17329">
    <property type="entry name" value="MFS_MdtH_MDR_like"/>
    <property type="match status" value="1"/>
</dbReference>
<evidence type="ECO:0000256" key="5">
    <source>
        <dbReference type="ARBA" id="ARBA00022989"/>
    </source>
</evidence>
<evidence type="ECO:0000313" key="10">
    <source>
        <dbReference type="Proteomes" id="UP001218246"/>
    </source>
</evidence>
<dbReference type="PROSITE" id="PS50850">
    <property type="entry name" value="MFS"/>
    <property type="match status" value="1"/>
</dbReference>
<keyword evidence="3" id="KW-1003">Cell membrane</keyword>
<feature type="transmembrane region" description="Helical" evidence="7">
    <location>
        <begin position="70"/>
        <end position="89"/>
    </location>
</feature>
<accession>A0ABT6H2M6</accession>
<evidence type="ECO:0000256" key="2">
    <source>
        <dbReference type="ARBA" id="ARBA00022448"/>
    </source>
</evidence>
<evidence type="ECO:0000313" key="9">
    <source>
        <dbReference type="EMBL" id="MDG5753508.1"/>
    </source>
</evidence>
<evidence type="ECO:0000256" key="6">
    <source>
        <dbReference type="ARBA" id="ARBA00023136"/>
    </source>
</evidence>
<dbReference type="InterPro" id="IPR050171">
    <property type="entry name" value="MFS_Transporters"/>
</dbReference>
<dbReference type="RefSeq" id="WP_124564380.1">
    <property type="nucleotide sequence ID" value="NZ_JARRRY010000002.1"/>
</dbReference>
<feature type="domain" description="Major facilitator superfamily (MFS) profile" evidence="8">
    <location>
        <begin position="4"/>
        <end position="384"/>
    </location>
</feature>
<feature type="transmembrane region" description="Helical" evidence="7">
    <location>
        <begin position="273"/>
        <end position="290"/>
    </location>
</feature>
<feature type="transmembrane region" description="Helical" evidence="7">
    <location>
        <begin position="157"/>
        <end position="177"/>
    </location>
</feature>
<dbReference type="SUPFAM" id="SSF103473">
    <property type="entry name" value="MFS general substrate transporter"/>
    <property type="match status" value="1"/>
</dbReference>
<evidence type="ECO:0000259" key="8">
    <source>
        <dbReference type="PROSITE" id="PS50850"/>
    </source>
</evidence>
<dbReference type="InterPro" id="IPR011701">
    <property type="entry name" value="MFS"/>
</dbReference>
<reference evidence="9 10" key="1">
    <citation type="submission" date="2023-04" db="EMBL/GenBank/DDBJ databases">
        <title>Ectobacillus antri isolated from activated sludge.</title>
        <authorList>
            <person name="Yan P."/>
            <person name="Liu X."/>
        </authorList>
    </citation>
    <scope>NUCLEOTIDE SEQUENCE [LARGE SCALE GENOMIC DNA]</scope>
    <source>
        <strain evidence="9 10">C18H</strain>
    </source>
</reference>
<keyword evidence="5 7" id="KW-1133">Transmembrane helix</keyword>
<feature type="transmembrane region" description="Helical" evidence="7">
    <location>
        <begin position="239"/>
        <end position="261"/>
    </location>
</feature>
<gene>
    <name evidence="9" type="ORF">P6P90_05895</name>
</gene>